<feature type="transmembrane region" description="Helical" evidence="10">
    <location>
        <begin position="322"/>
        <end position="340"/>
    </location>
</feature>
<keyword evidence="5" id="KW-0547">Nucleotide-binding</keyword>
<feature type="transmembrane region" description="Helical" evidence="10">
    <location>
        <begin position="940"/>
        <end position="964"/>
    </location>
</feature>
<dbReference type="CDD" id="cd03244">
    <property type="entry name" value="ABCC_MRP_domain2"/>
    <property type="match status" value="1"/>
</dbReference>
<dbReference type="Pfam" id="PF00664">
    <property type="entry name" value="ABC_membrane"/>
    <property type="match status" value="2"/>
</dbReference>
<feature type="domain" description="ABC transporter" evidence="11">
    <location>
        <begin position="1126"/>
        <end position="1363"/>
    </location>
</feature>
<reference evidence="13 14" key="1">
    <citation type="journal article" date="2012" name="Science">
        <title>The Paleozoic origin of enzymatic lignin decomposition reconstructed from 31 fungal genomes.</title>
        <authorList>
            <person name="Floudas D."/>
            <person name="Binder M."/>
            <person name="Riley R."/>
            <person name="Barry K."/>
            <person name="Blanchette R.A."/>
            <person name="Henrissat B."/>
            <person name="Martinez A.T."/>
            <person name="Otillar R."/>
            <person name="Spatafora J.W."/>
            <person name="Yadav J.S."/>
            <person name="Aerts A."/>
            <person name="Benoit I."/>
            <person name="Boyd A."/>
            <person name="Carlson A."/>
            <person name="Copeland A."/>
            <person name="Coutinho P.M."/>
            <person name="de Vries R.P."/>
            <person name="Ferreira P."/>
            <person name="Findley K."/>
            <person name="Foster B."/>
            <person name="Gaskell J."/>
            <person name="Glotzer D."/>
            <person name="Gorecki P."/>
            <person name="Heitman J."/>
            <person name="Hesse C."/>
            <person name="Hori C."/>
            <person name="Igarashi K."/>
            <person name="Jurgens J.A."/>
            <person name="Kallen N."/>
            <person name="Kersten P."/>
            <person name="Kohler A."/>
            <person name="Kuees U."/>
            <person name="Kumar T.K.A."/>
            <person name="Kuo A."/>
            <person name="LaButti K."/>
            <person name="Larrondo L.F."/>
            <person name="Lindquist E."/>
            <person name="Ling A."/>
            <person name="Lombard V."/>
            <person name="Lucas S."/>
            <person name="Lundell T."/>
            <person name="Martin R."/>
            <person name="McLaughlin D.J."/>
            <person name="Morgenstern I."/>
            <person name="Morin E."/>
            <person name="Murat C."/>
            <person name="Nagy L.G."/>
            <person name="Nolan M."/>
            <person name="Ohm R.A."/>
            <person name="Patyshakuliyeva A."/>
            <person name="Rokas A."/>
            <person name="Ruiz-Duenas F.J."/>
            <person name="Sabat G."/>
            <person name="Salamov A."/>
            <person name="Samejima M."/>
            <person name="Schmutz J."/>
            <person name="Slot J.C."/>
            <person name="St John F."/>
            <person name="Stenlid J."/>
            <person name="Sun H."/>
            <person name="Sun S."/>
            <person name="Syed K."/>
            <person name="Tsang A."/>
            <person name="Wiebenga A."/>
            <person name="Young D."/>
            <person name="Pisabarro A."/>
            <person name="Eastwood D.C."/>
            <person name="Martin F."/>
            <person name="Cullen D."/>
            <person name="Grigoriev I.V."/>
            <person name="Hibbett D.S."/>
        </authorList>
    </citation>
    <scope>NUCLEOTIDE SEQUENCE [LARGE SCALE GENOMIC DNA]</scope>
    <source>
        <strain evidence="13 14">LYAD-421 SS1</strain>
    </source>
</reference>
<feature type="transmembrane region" description="Helical" evidence="10">
    <location>
        <begin position="1064"/>
        <end position="1082"/>
    </location>
</feature>
<evidence type="ECO:0000256" key="5">
    <source>
        <dbReference type="ARBA" id="ARBA00022741"/>
    </source>
</evidence>
<feature type="domain" description="ABC transmembrane type-1" evidence="12">
    <location>
        <begin position="827"/>
        <end position="1082"/>
    </location>
</feature>
<feature type="transmembrane region" description="Helical" evidence="10">
    <location>
        <begin position="45"/>
        <end position="65"/>
    </location>
</feature>
<dbReference type="GeneID" id="18835462"/>
<evidence type="ECO:0000259" key="12">
    <source>
        <dbReference type="PROSITE" id="PS50929"/>
    </source>
</evidence>
<dbReference type="InterPro" id="IPR011527">
    <property type="entry name" value="ABC1_TM_dom"/>
</dbReference>
<dbReference type="SUPFAM" id="SSF90123">
    <property type="entry name" value="ABC transporter transmembrane region"/>
    <property type="match status" value="2"/>
</dbReference>
<evidence type="ECO:0000256" key="2">
    <source>
        <dbReference type="ARBA" id="ARBA00022448"/>
    </source>
</evidence>
<name>R7T075_DICSQ</name>
<dbReference type="OMA" id="IIARCTA"/>
<feature type="transmembrane region" description="Helical" evidence="10">
    <location>
        <begin position="853"/>
        <end position="874"/>
    </location>
</feature>
<dbReference type="GO" id="GO:0016887">
    <property type="term" value="F:ATP hydrolysis activity"/>
    <property type="evidence" value="ECO:0007669"/>
    <property type="project" value="InterPro"/>
</dbReference>
<keyword evidence="7 10" id="KW-1133">Transmembrane helix</keyword>
<keyword evidence="8 10" id="KW-0472">Membrane</keyword>
<proteinExistence type="predicted"/>
<dbReference type="HOGENOM" id="CLU_000604_27_6_1"/>
<dbReference type="PROSITE" id="PS50893">
    <property type="entry name" value="ABC_TRANSPORTER_2"/>
    <property type="match status" value="2"/>
</dbReference>
<dbReference type="Gene3D" id="3.40.50.300">
    <property type="entry name" value="P-loop containing nucleotide triphosphate hydrolases"/>
    <property type="match status" value="2"/>
</dbReference>
<organism evidence="13 14">
    <name type="scientific">Dichomitus squalens (strain LYAD-421)</name>
    <name type="common">Western red white-rot fungus</name>
    <dbReference type="NCBI Taxonomy" id="732165"/>
    <lineage>
        <taxon>Eukaryota</taxon>
        <taxon>Fungi</taxon>
        <taxon>Dikarya</taxon>
        <taxon>Basidiomycota</taxon>
        <taxon>Agaricomycotina</taxon>
        <taxon>Agaricomycetes</taxon>
        <taxon>Polyporales</taxon>
        <taxon>Polyporaceae</taxon>
        <taxon>Dichomitus</taxon>
    </lineage>
</organism>
<dbReference type="GO" id="GO:0140359">
    <property type="term" value="F:ABC-type transporter activity"/>
    <property type="evidence" value="ECO:0007669"/>
    <property type="project" value="InterPro"/>
</dbReference>
<gene>
    <name evidence="13" type="ORF">DICSQDRAFT_136348</name>
</gene>
<keyword evidence="2" id="KW-0813">Transport</keyword>
<evidence type="ECO:0000259" key="11">
    <source>
        <dbReference type="PROSITE" id="PS50893"/>
    </source>
</evidence>
<dbReference type="Pfam" id="PF00005">
    <property type="entry name" value="ABC_tran"/>
    <property type="match status" value="2"/>
</dbReference>
<evidence type="ECO:0000256" key="1">
    <source>
        <dbReference type="ARBA" id="ARBA00004141"/>
    </source>
</evidence>
<dbReference type="InterPro" id="IPR050173">
    <property type="entry name" value="ABC_transporter_C-like"/>
</dbReference>
<dbReference type="InterPro" id="IPR027417">
    <property type="entry name" value="P-loop_NTPase"/>
</dbReference>
<dbReference type="InterPro" id="IPR003593">
    <property type="entry name" value="AAA+_ATPase"/>
</dbReference>
<dbReference type="FunFam" id="1.20.1560.10:FF:000013">
    <property type="entry name" value="ABC transporter C family member 2"/>
    <property type="match status" value="1"/>
</dbReference>
<dbReference type="CDD" id="cd03250">
    <property type="entry name" value="ABCC_MRP_domain1"/>
    <property type="match status" value="1"/>
</dbReference>
<feature type="transmembrane region" description="Helical" evidence="10">
    <location>
        <begin position="1040"/>
        <end position="1058"/>
    </location>
</feature>
<dbReference type="PROSITE" id="PS00211">
    <property type="entry name" value="ABC_TRANSPORTER_1"/>
    <property type="match status" value="1"/>
</dbReference>
<dbReference type="Gene3D" id="1.20.1560.10">
    <property type="entry name" value="ABC transporter type 1, transmembrane domain"/>
    <property type="match status" value="2"/>
</dbReference>
<dbReference type="FunFam" id="3.40.50.300:FF:000973">
    <property type="entry name" value="Multidrug resistance-associated protein 4"/>
    <property type="match status" value="1"/>
</dbReference>
<feature type="transmembrane region" description="Helical" evidence="10">
    <location>
        <begin position="199"/>
        <end position="219"/>
    </location>
</feature>
<dbReference type="CDD" id="cd18604">
    <property type="entry name" value="ABC_6TM_VMR1_D2_like"/>
    <property type="match status" value="1"/>
</dbReference>
<feature type="transmembrane region" description="Helical" evidence="10">
    <location>
        <begin position="984"/>
        <end position="1003"/>
    </location>
</feature>
<evidence type="ECO:0000256" key="6">
    <source>
        <dbReference type="ARBA" id="ARBA00022840"/>
    </source>
</evidence>
<evidence type="ECO:0000256" key="8">
    <source>
        <dbReference type="ARBA" id="ARBA00023136"/>
    </source>
</evidence>
<sequence>MTRNSRLLSFHLSWVLLFTLGVYVFRDVVPLFVKYRSPADSPDGIILWVKLLVLFEAAVAIPLVAPRVYEPHDPDEPMEHPNKNQTASVLSSILFNWINETISKASRVSHFPLDDLPVLADTYTTTNLIKESFPHVDPFQLGKDEHLFWGLLRVYRRKYLIYSALVFISSILALSRPIAVKGLLASIEVGGQKSDVYPWAWIVLLFVGPTLVTLQEEWAQWMMNRLNIRNDAIVTELLFEHALRIRVKSETSRSADEPQEGGNAGNASEKQGNLVGRLNNLVASDLENVRQGNKMWLQLFVKVPILIVANISFVYGVLGYSALIGLASIIALLPVPGYLSKRIQRYQIEKMNKTDSRVQLISEILNVIRMIKLFGWEPRVAGQVKARREAELKLLRKSRFVELVNNCSNFSIPLFTMAITFGAYTTFQHGVLTAPRLFSSYTAFMTIQQQLHLIFFAIPVVTQAKVSLDRLNAFLHDTELLDQYEEIKHGTVHREQIRHLREPDIIGIKQTAFKWASDRKAQTTVTPSGTRQREFVLNIDEELLFKRGQINLVVGPTGSGKTSLLMALLGEMHAIPAGPESFVALPRAGGVAYAAQESWIQSETIRENILFGAPYDEKRYNKVIKQCALERDLTLFDAGDKTEVGEKGIALSGGQKARITLARAVYSSAEILILDDVLAALDVHTSRWIVDKCFKGDLIRGRTVILVSHNVALIRPIANFLVALGSDGRVVSQGSLDEALQKDRELLEELKTEEALHQADTELERPNIDGHDTSDGKLVIAEEISEGRVGWNAFLLYTRNTSTHNWPYWTFYIATLCMTHALINGESYFLGYWAAQYEDHDPSEVPVPFYMSIYFGIITAILFIYAVCWSTYVYGSIRASRNIHSDLVATILGTTLRWLDMTPTSRIVARCTADIQAVDTNIPSTLHYVLEGTVFMLSRIAAVMLITPMFILPAFVVSVIAGWVSQIYMRAQLSVKREMSNARAPVLAHFGSAIAGIISVRAYGAQETFKSESCLRMDRYNRAGFVQDALSRWINIRLDVLGNSLSTVLAAYLVYVAHISSSGAGFAMSMAVGFSGFILAWLRTLNDFQVMGNSLERIQQYMTIEQEPKSSITGVPPAYWPASGDLRVEKLSARYSPDGPRVLHELSFEVKSGERIGIVGRTGSGKSSLTLSLLRCIPTEGAVYYDGRPTDTLNLEALRSHITIIPQMPELLSRTLRQNLDPFEQHDDATLNDALRSAGLFSLQEEGDHGRITLDDDIAGGGGNLSVGQRQIIALARAIVRRSKLLILDEATSAIDYETDSIIQKSLREELGRDVTVLTVAHRLQSIMDSDKIMVLDAGRLVEYDAPSALLERQDGYFRSLVDGSSDRTALYAMAGVSL</sequence>
<evidence type="ECO:0000256" key="10">
    <source>
        <dbReference type="SAM" id="Phobius"/>
    </source>
</evidence>
<dbReference type="GO" id="GO:0005524">
    <property type="term" value="F:ATP binding"/>
    <property type="evidence" value="ECO:0007669"/>
    <property type="project" value="UniProtKB-KW"/>
</dbReference>
<evidence type="ECO:0000256" key="3">
    <source>
        <dbReference type="ARBA" id="ARBA00022692"/>
    </source>
</evidence>
<feature type="region of interest" description="Disordered" evidence="9">
    <location>
        <begin position="250"/>
        <end position="271"/>
    </location>
</feature>
<evidence type="ECO:0000313" key="13">
    <source>
        <dbReference type="EMBL" id="EJF61844.1"/>
    </source>
</evidence>
<keyword evidence="6" id="KW-0067">ATP-binding</keyword>
<dbReference type="InterPro" id="IPR017871">
    <property type="entry name" value="ABC_transporter-like_CS"/>
</dbReference>
<dbReference type="PROSITE" id="PS50929">
    <property type="entry name" value="ABC_TM1F"/>
    <property type="match status" value="2"/>
</dbReference>
<feature type="transmembrane region" description="Helical" evidence="10">
    <location>
        <begin position="809"/>
        <end position="833"/>
    </location>
</feature>
<evidence type="ECO:0000313" key="14">
    <source>
        <dbReference type="Proteomes" id="UP000053319"/>
    </source>
</evidence>
<dbReference type="PANTHER" id="PTHR24223:SF356">
    <property type="entry name" value="ATP-BINDING CASSETTE TRANSPORTER ABC4"/>
    <property type="match status" value="1"/>
</dbReference>
<keyword evidence="3 10" id="KW-0812">Transmembrane</keyword>
<keyword evidence="13" id="KW-0378">Hydrolase</keyword>
<dbReference type="GO" id="GO:0016020">
    <property type="term" value="C:membrane"/>
    <property type="evidence" value="ECO:0007669"/>
    <property type="project" value="UniProtKB-SubCell"/>
</dbReference>
<comment type="subcellular location">
    <subcellularLocation>
        <location evidence="1">Membrane</location>
        <topology evidence="1">Multi-pass membrane protein</topology>
    </subcellularLocation>
</comment>
<evidence type="ECO:0000256" key="9">
    <source>
        <dbReference type="SAM" id="MobiDB-lite"/>
    </source>
</evidence>
<dbReference type="OrthoDB" id="6500128at2759"/>
<feature type="domain" description="ABC transporter" evidence="11">
    <location>
        <begin position="500"/>
        <end position="752"/>
    </location>
</feature>
<feature type="transmembrane region" description="Helical" evidence="10">
    <location>
        <begin position="7"/>
        <end position="25"/>
    </location>
</feature>
<dbReference type="CDD" id="cd18596">
    <property type="entry name" value="ABC_6TM_VMR1_D1_like"/>
    <property type="match status" value="1"/>
</dbReference>
<protein>
    <submittedName>
        <fullName evidence="13">P-loop containing nucleoside triphosphate hydrolase protein</fullName>
    </submittedName>
</protein>
<keyword evidence="4" id="KW-0677">Repeat</keyword>
<dbReference type="PANTHER" id="PTHR24223">
    <property type="entry name" value="ATP-BINDING CASSETTE SUB-FAMILY C"/>
    <property type="match status" value="1"/>
</dbReference>
<evidence type="ECO:0000256" key="4">
    <source>
        <dbReference type="ARBA" id="ARBA00022737"/>
    </source>
</evidence>
<dbReference type="InterPro" id="IPR003439">
    <property type="entry name" value="ABC_transporter-like_ATP-bd"/>
</dbReference>
<dbReference type="FunFam" id="3.40.50.300:FF:000838">
    <property type="entry name" value="ABC multidrug transporter (Eurofung)"/>
    <property type="match status" value="1"/>
</dbReference>
<dbReference type="InterPro" id="IPR036640">
    <property type="entry name" value="ABC1_TM_sf"/>
</dbReference>
<dbReference type="EMBL" id="JH719408">
    <property type="protein sequence ID" value="EJF61844.1"/>
    <property type="molecule type" value="Genomic_DNA"/>
</dbReference>
<feature type="transmembrane region" description="Helical" evidence="10">
    <location>
        <begin position="299"/>
        <end position="316"/>
    </location>
</feature>
<dbReference type="Proteomes" id="UP000053319">
    <property type="component" value="Unassembled WGS sequence"/>
</dbReference>
<feature type="transmembrane region" description="Helical" evidence="10">
    <location>
        <begin position="159"/>
        <end position="179"/>
    </location>
</feature>
<dbReference type="SMART" id="SM00382">
    <property type="entry name" value="AAA"/>
    <property type="match status" value="2"/>
</dbReference>
<dbReference type="SUPFAM" id="SSF52540">
    <property type="entry name" value="P-loop containing nucleoside triphosphate hydrolases"/>
    <property type="match status" value="2"/>
</dbReference>
<dbReference type="KEGG" id="dsq:DICSQDRAFT_136348"/>
<evidence type="ECO:0000256" key="7">
    <source>
        <dbReference type="ARBA" id="ARBA00022989"/>
    </source>
</evidence>
<feature type="domain" description="ABC transmembrane type-1" evidence="12">
    <location>
        <begin position="160"/>
        <end position="463"/>
    </location>
</feature>
<dbReference type="RefSeq" id="XP_007365545.1">
    <property type="nucleotide sequence ID" value="XM_007365483.1"/>
</dbReference>
<accession>R7T075</accession>